<evidence type="ECO:0000313" key="2">
    <source>
        <dbReference type="Proteomes" id="UP000760545"/>
    </source>
</evidence>
<dbReference type="EMBL" id="JAAVJS010000001">
    <property type="protein sequence ID" value="NJX14007.1"/>
    <property type="molecule type" value="Genomic_DNA"/>
</dbReference>
<keyword evidence="2" id="KW-1185">Reference proteome</keyword>
<evidence type="ECO:0000313" key="1">
    <source>
        <dbReference type="EMBL" id="NJX14007.1"/>
    </source>
</evidence>
<dbReference type="Proteomes" id="UP000760545">
    <property type="component" value="Unassembled WGS sequence"/>
</dbReference>
<dbReference type="RefSeq" id="WP_167916262.1">
    <property type="nucleotide sequence ID" value="NZ_JAAVJS010000001.1"/>
</dbReference>
<proteinExistence type="predicted"/>
<name>A0ABX1D7R9_9FLAO</name>
<accession>A0ABX1D7R9</accession>
<comment type="caution">
    <text evidence="1">The sequence shown here is derived from an EMBL/GenBank/DDBJ whole genome shotgun (WGS) entry which is preliminary data.</text>
</comment>
<sequence length="67" mass="7793">MEAQKKDILTEISTLTRTIEDDYPELQKYLDESRGTLPKGDMNPSLGLEELEDYRNTLKNLIEGYKK</sequence>
<gene>
    <name evidence="1" type="ORF">HC176_00720</name>
</gene>
<protein>
    <submittedName>
        <fullName evidence="1">Uncharacterized protein</fullName>
    </submittedName>
</protein>
<organism evidence="1 2">
    <name type="scientific">Tamlana crocina</name>
    <dbReference type="NCBI Taxonomy" id="393006"/>
    <lineage>
        <taxon>Bacteria</taxon>
        <taxon>Pseudomonadati</taxon>
        <taxon>Bacteroidota</taxon>
        <taxon>Flavobacteriia</taxon>
        <taxon>Flavobacteriales</taxon>
        <taxon>Flavobacteriaceae</taxon>
        <taxon>Tamlana</taxon>
    </lineage>
</organism>
<reference evidence="1 2" key="1">
    <citation type="submission" date="2020-03" db="EMBL/GenBank/DDBJ databases">
        <title>Tamlana sp. nov, isolated from XXX.</title>
        <authorList>
            <person name="Cao W.R."/>
        </authorList>
    </citation>
    <scope>NUCLEOTIDE SEQUENCE [LARGE SCALE GENOMIC DNA]</scope>
    <source>
        <strain evidence="1 2">HST1-43</strain>
    </source>
</reference>